<reference evidence="2" key="1">
    <citation type="journal article" date="2020" name="Nature">
        <title>Giant virus diversity and host interactions through global metagenomics.</title>
        <authorList>
            <person name="Schulz F."/>
            <person name="Roux S."/>
            <person name="Paez-Espino D."/>
            <person name="Jungbluth S."/>
            <person name="Walsh D.A."/>
            <person name="Denef V.J."/>
            <person name="McMahon K.D."/>
            <person name="Konstantinidis K.T."/>
            <person name="Eloe-Fadrosh E.A."/>
            <person name="Kyrpides N.C."/>
            <person name="Woyke T."/>
        </authorList>
    </citation>
    <scope>NUCLEOTIDE SEQUENCE</scope>
    <source>
        <strain evidence="2">GVMAG-M-3300009182-78</strain>
    </source>
</reference>
<dbReference type="AlphaFoldDB" id="A0A6C0B213"/>
<feature type="region of interest" description="Disordered" evidence="1">
    <location>
        <begin position="309"/>
        <end position="332"/>
    </location>
</feature>
<evidence type="ECO:0000313" key="2">
    <source>
        <dbReference type="EMBL" id="QHS85569.1"/>
    </source>
</evidence>
<evidence type="ECO:0000256" key="1">
    <source>
        <dbReference type="SAM" id="MobiDB-lite"/>
    </source>
</evidence>
<sequence>MCVILYTEINGKKILAKNRDKVYKPTIEIIHEVVNDIEVAYIRDKDSGWIEGMNEHGIGMVNSTLSRRDEKELNNNKVAMLVKKNNVMYNALIHNNPKDNIFDVIKNAKTNYVLEGHTLMFKDNEMYHIENNKKNFFMVEKVNKSPVVFSNYGVQLKKEGYTTCKKGMSAFLRAEIVKRELKRNKIASLDDLSQLMNCNYKNINPRYHPYRDKFITMKKNKHVEPKKIIVSTTGQLILNMTDKELIYYTDIHNSDKVIYVNKLPREYLPKIRIIIKETEKRINQSKKIFTKRFLKSVEERFYCDDKSKIRSTKSIRSGKKYSRKQRREKIDD</sequence>
<dbReference type="EMBL" id="MN739044">
    <property type="protein sequence ID" value="QHS85569.1"/>
    <property type="molecule type" value="Genomic_DNA"/>
</dbReference>
<name>A0A6C0B213_9ZZZZ</name>
<protein>
    <submittedName>
        <fullName evidence="2">Uncharacterized protein</fullName>
    </submittedName>
</protein>
<dbReference type="Gene3D" id="3.60.60.10">
    <property type="entry name" value="Penicillin V Acylase, Chain A"/>
    <property type="match status" value="1"/>
</dbReference>
<proteinExistence type="predicted"/>
<accession>A0A6C0B213</accession>
<organism evidence="2">
    <name type="scientific">viral metagenome</name>
    <dbReference type="NCBI Taxonomy" id="1070528"/>
    <lineage>
        <taxon>unclassified sequences</taxon>
        <taxon>metagenomes</taxon>
        <taxon>organismal metagenomes</taxon>
    </lineage>
</organism>